<keyword evidence="2" id="KW-1185">Reference proteome</keyword>
<gene>
    <name evidence="1" type="ORF">BU14_0027s0074</name>
</gene>
<evidence type="ECO:0000313" key="2">
    <source>
        <dbReference type="Proteomes" id="UP000218209"/>
    </source>
</evidence>
<protein>
    <submittedName>
        <fullName evidence="1">Uncharacterized protein</fullName>
    </submittedName>
</protein>
<reference evidence="1 2" key="1">
    <citation type="submission" date="2017-03" db="EMBL/GenBank/DDBJ databases">
        <title>WGS assembly of Porphyra umbilicalis.</title>
        <authorList>
            <person name="Brawley S.H."/>
            <person name="Blouin N.A."/>
            <person name="Ficko-Blean E."/>
            <person name="Wheeler G.L."/>
            <person name="Lohr M."/>
            <person name="Goodson H.V."/>
            <person name="Jenkins J.W."/>
            <person name="Blaby-Haas C.E."/>
            <person name="Helliwell K.E."/>
            <person name="Chan C."/>
            <person name="Marriage T."/>
            <person name="Bhattacharya D."/>
            <person name="Klein A.S."/>
            <person name="Badis Y."/>
            <person name="Brodie J."/>
            <person name="Cao Y."/>
            <person name="Collen J."/>
            <person name="Dittami S.M."/>
            <person name="Gachon C.M."/>
            <person name="Green B.R."/>
            <person name="Karpowicz S."/>
            <person name="Kim J.W."/>
            <person name="Kudahl U."/>
            <person name="Lin S."/>
            <person name="Michel G."/>
            <person name="Mittag M."/>
            <person name="Olson B.J."/>
            <person name="Pangilinan J."/>
            <person name="Peng Y."/>
            <person name="Qiu H."/>
            <person name="Shu S."/>
            <person name="Singer J.T."/>
            <person name="Smith A.G."/>
            <person name="Sprecher B.N."/>
            <person name="Wagner V."/>
            <person name="Wang W."/>
            <person name="Wang Z.-Y."/>
            <person name="Yan J."/>
            <person name="Yarish C."/>
            <person name="Zoeuner-Riek S."/>
            <person name="Zhuang Y."/>
            <person name="Zou Y."/>
            <person name="Lindquist E.A."/>
            <person name="Grimwood J."/>
            <person name="Barry K."/>
            <person name="Rokhsar D.S."/>
            <person name="Schmutz J."/>
            <person name="Stiller J.W."/>
            <person name="Grossman A.R."/>
            <person name="Prochnik S.E."/>
        </authorList>
    </citation>
    <scope>NUCLEOTIDE SEQUENCE [LARGE SCALE GENOMIC DNA]</scope>
    <source>
        <strain evidence="1">4086291</strain>
    </source>
</reference>
<dbReference type="Proteomes" id="UP000218209">
    <property type="component" value="Unassembled WGS sequence"/>
</dbReference>
<dbReference type="AlphaFoldDB" id="A0A1X6PK09"/>
<proteinExistence type="predicted"/>
<evidence type="ECO:0000313" key="1">
    <source>
        <dbReference type="EMBL" id="OSX81048.1"/>
    </source>
</evidence>
<dbReference type="EMBL" id="KV918766">
    <property type="protein sequence ID" value="OSX81048.1"/>
    <property type="molecule type" value="Genomic_DNA"/>
</dbReference>
<name>A0A1X6PK09_PORUM</name>
<sequence>MMPVGKEVTVEIAKKLYLYRCYVLATLGKMKCISAASKLCTAVGACGRIKEPAVAGDPLVSEITRGHNAFVAMKVRNMIGRLAGERPSVTVGGDGSFSMWVNEVRFLDEHLPKGGAPHENLRLVGGSSPKRSFLDITELSE</sequence>
<accession>A0A1X6PK09</accession>
<organism evidence="1 2">
    <name type="scientific">Porphyra umbilicalis</name>
    <name type="common">Purple laver</name>
    <name type="synonym">Red alga</name>
    <dbReference type="NCBI Taxonomy" id="2786"/>
    <lineage>
        <taxon>Eukaryota</taxon>
        <taxon>Rhodophyta</taxon>
        <taxon>Bangiophyceae</taxon>
        <taxon>Bangiales</taxon>
        <taxon>Bangiaceae</taxon>
        <taxon>Porphyra</taxon>
    </lineage>
</organism>